<proteinExistence type="predicted"/>
<evidence type="ECO:0000313" key="4">
    <source>
        <dbReference type="EMBL" id="GJE55937.1"/>
    </source>
</evidence>
<evidence type="ECO:0000259" key="3">
    <source>
        <dbReference type="PROSITE" id="PS50894"/>
    </source>
</evidence>
<name>A0ABQ4TMV1_9HYPH</name>
<dbReference type="Pfam" id="PF01627">
    <property type="entry name" value="Hpt"/>
    <property type="match status" value="1"/>
</dbReference>
<dbReference type="Proteomes" id="UP001055101">
    <property type="component" value="Unassembled WGS sequence"/>
</dbReference>
<dbReference type="PROSITE" id="PS50894">
    <property type="entry name" value="HPT"/>
    <property type="match status" value="1"/>
</dbReference>
<dbReference type="EMBL" id="BPRA01000010">
    <property type="protein sequence ID" value="GJE55937.1"/>
    <property type="molecule type" value="Genomic_DNA"/>
</dbReference>
<evidence type="ECO:0000256" key="2">
    <source>
        <dbReference type="PROSITE-ProRule" id="PRU00110"/>
    </source>
</evidence>
<reference evidence="4" key="1">
    <citation type="journal article" date="2021" name="Front. Microbiol.">
        <title>Comprehensive Comparative Genomics and Phenotyping of Methylobacterium Species.</title>
        <authorList>
            <person name="Alessa O."/>
            <person name="Ogura Y."/>
            <person name="Fujitani Y."/>
            <person name="Takami H."/>
            <person name="Hayashi T."/>
            <person name="Sahin N."/>
            <person name="Tani A."/>
        </authorList>
    </citation>
    <scope>NUCLEOTIDE SEQUENCE</scope>
    <source>
        <strain evidence="4">DSM 23674</strain>
    </source>
</reference>
<dbReference type="RefSeq" id="WP_238232059.1">
    <property type="nucleotide sequence ID" value="NZ_BPRA01000010.1"/>
</dbReference>
<keyword evidence="5" id="KW-1185">Reference proteome</keyword>
<keyword evidence="2" id="KW-0597">Phosphoprotein</keyword>
<dbReference type="Gene3D" id="1.20.120.160">
    <property type="entry name" value="HPT domain"/>
    <property type="match status" value="1"/>
</dbReference>
<evidence type="ECO:0000256" key="1">
    <source>
        <dbReference type="ARBA" id="ARBA00023012"/>
    </source>
</evidence>
<sequence length="110" mass="11291">MADETLLDRAHLDAQTFGDEALADELLGLFEEQCRRLMPGLENAALQAGDRADLAHTLKGSALGVGAARVAARASEAEDALRAGSPAAADPIQALAIAVDETLAALAGRL</sequence>
<dbReference type="InterPro" id="IPR008207">
    <property type="entry name" value="Sig_transdc_His_kin_Hpt_dom"/>
</dbReference>
<feature type="modified residue" description="Phosphohistidine" evidence="2">
    <location>
        <position position="56"/>
    </location>
</feature>
<gene>
    <name evidence="4" type="ORF">EKPJFOCH_2434</name>
</gene>
<accession>A0ABQ4TMV1</accession>
<dbReference type="SUPFAM" id="SSF47226">
    <property type="entry name" value="Histidine-containing phosphotransfer domain, HPT domain"/>
    <property type="match status" value="1"/>
</dbReference>
<keyword evidence="1" id="KW-0902">Two-component regulatory system</keyword>
<evidence type="ECO:0000313" key="5">
    <source>
        <dbReference type="Proteomes" id="UP001055101"/>
    </source>
</evidence>
<comment type="caution">
    <text evidence="4">The sequence shown here is derived from an EMBL/GenBank/DDBJ whole genome shotgun (WGS) entry which is preliminary data.</text>
</comment>
<reference evidence="4" key="2">
    <citation type="submission" date="2021-08" db="EMBL/GenBank/DDBJ databases">
        <authorList>
            <person name="Tani A."/>
            <person name="Ola A."/>
            <person name="Ogura Y."/>
            <person name="Katsura K."/>
            <person name="Hayashi T."/>
        </authorList>
    </citation>
    <scope>NUCLEOTIDE SEQUENCE</scope>
    <source>
        <strain evidence="4">DSM 23674</strain>
    </source>
</reference>
<protein>
    <recommendedName>
        <fullName evidence="3">HPt domain-containing protein</fullName>
    </recommendedName>
</protein>
<organism evidence="4 5">
    <name type="scientific">Methylobacterium thuringiense</name>
    <dbReference type="NCBI Taxonomy" id="1003091"/>
    <lineage>
        <taxon>Bacteria</taxon>
        <taxon>Pseudomonadati</taxon>
        <taxon>Pseudomonadota</taxon>
        <taxon>Alphaproteobacteria</taxon>
        <taxon>Hyphomicrobiales</taxon>
        <taxon>Methylobacteriaceae</taxon>
        <taxon>Methylobacterium</taxon>
    </lineage>
</organism>
<feature type="domain" description="HPt" evidence="3">
    <location>
        <begin position="19"/>
        <end position="110"/>
    </location>
</feature>
<dbReference type="InterPro" id="IPR036641">
    <property type="entry name" value="HPT_dom_sf"/>
</dbReference>